<dbReference type="GO" id="GO:0005737">
    <property type="term" value="C:cytoplasm"/>
    <property type="evidence" value="ECO:0007669"/>
    <property type="project" value="TreeGrafter"/>
</dbReference>
<dbReference type="GO" id="GO:0005634">
    <property type="term" value="C:nucleus"/>
    <property type="evidence" value="ECO:0007669"/>
    <property type="project" value="TreeGrafter"/>
</dbReference>
<sequence length="172" mass="18968">MSIRLPECHSVSSSCELKTSAIAEYVASVTLESGLMPTDPGEAAQVRMWLHICEAEIMAPLSVVNKGLIHLIPYDDEMSDGILQTVHRRLTNINNWVSDREYLVGGRFTLADLTLASVLGHGYAKFFDKAWQGAYPYALEYHKRILADPKLNGALGEPVLVGKAAVWKPKEA</sequence>
<protein>
    <submittedName>
        <fullName evidence="2">Glutathione S-transferase</fullName>
    </submittedName>
</protein>
<gene>
    <name evidence="2" type="ORF">BCR39DRAFT_557626</name>
</gene>
<feature type="domain" description="GST C-terminal" evidence="1">
    <location>
        <begin position="39"/>
        <end position="172"/>
    </location>
</feature>
<dbReference type="InterPro" id="IPR010987">
    <property type="entry name" value="Glutathione-S-Trfase_C-like"/>
</dbReference>
<dbReference type="InParanoid" id="A0A1Y2BCL7"/>
<comment type="caution">
    <text evidence="2">The sequence shown here is derived from an EMBL/GenBank/DDBJ whole genome shotgun (WGS) entry which is preliminary data.</text>
</comment>
<dbReference type="AlphaFoldDB" id="A0A1Y2BCL7"/>
<dbReference type="InterPro" id="IPR050802">
    <property type="entry name" value="EF-GSTs"/>
</dbReference>
<dbReference type="OrthoDB" id="249703at2759"/>
<dbReference type="GO" id="GO:0006414">
    <property type="term" value="P:translational elongation"/>
    <property type="evidence" value="ECO:0007669"/>
    <property type="project" value="TreeGrafter"/>
</dbReference>
<dbReference type="InterPro" id="IPR036282">
    <property type="entry name" value="Glutathione-S-Trfase_C_sf"/>
</dbReference>
<keyword evidence="2" id="KW-0808">Transferase</keyword>
<dbReference type="PANTHER" id="PTHR43986:SF1">
    <property type="entry name" value="ELONGATION FACTOR 1-GAMMA"/>
    <property type="match status" value="1"/>
</dbReference>
<dbReference type="PANTHER" id="PTHR43986">
    <property type="entry name" value="ELONGATION FACTOR 1-GAMMA"/>
    <property type="match status" value="1"/>
</dbReference>
<dbReference type="Proteomes" id="UP000193986">
    <property type="component" value="Unassembled WGS sequence"/>
</dbReference>
<proteinExistence type="predicted"/>
<organism evidence="2 3">
    <name type="scientific">Naematelia encephala</name>
    <dbReference type="NCBI Taxonomy" id="71784"/>
    <lineage>
        <taxon>Eukaryota</taxon>
        <taxon>Fungi</taxon>
        <taxon>Dikarya</taxon>
        <taxon>Basidiomycota</taxon>
        <taxon>Agaricomycotina</taxon>
        <taxon>Tremellomycetes</taxon>
        <taxon>Tremellales</taxon>
        <taxon>Naemateliaceae</taxon>
        <taxon>Naematelia</taxon>
    </lineage>
</organism>
<dbReference type="PROSITE" id="PS50405">
    <property type="entry name" value="GST_CTER"/>
    <property type="match status" value="1"/>
</dbReference>
<accession>A0A1Y2BCL7</accession>
<evidence type="ECO:0000313" key="2">
    <source>
        <dbReference type="EMBL" id="ORY32227.1"/>
    </source>
</evidence>
<dbReference type="Gene3D" id="1.20.1050.10">
    <property type="match status" value="1"/>
</dbReference>
<reference evidence="2 3" key="1">
    <citation type="submission" date="2016-07" db="EMBL/GenBank/DDBJ databases">
        <title>Pervasive Adenine N6-methylation of Active Genes in Fungi.</title>
        <authorList>
            <consortium name="DOE Joint Genome Institute"/>
            <person name="Mondo S.J."/>
            <person name="Dannebaum R.O."/>
            <person name="Kuo R.C."/>
            <person name="Labutti K."/>
            <person name="Haridas S."/>
            <person name="Kuo A."/>
            <person name="Salamov A."/>
            <person name="Ahrendt S.R."/>
            <person name="Lipzen A."/>
            <person name="Sullivan W."/>
            <person name="Andreopoulos W.B."/>
            <person name="Clum A."/>
            <person name="Lindquist E."/>
            <person name="Daum C."/>
            <person name="Ramamoorthy G.K."/>
            <person name="Gryganskyi A."/>
            <person name="Culley D."/>
            <person name="Magnuson J.K."/>
            <person name="James T.Y."/>
            <person name="O'Malley M.A."/>
            <person name="Stajich J.E."/>
            <person name="Spatafora J.W."/>
            <person name="Visel A."/>
            <person name="Grigoriev I.V."/>
        </authorList>
    </citation>
    <scope>NUCLEOTIDE SEQUENCE [LARGE SCALE GENOMIC DNA]</scope>
    <source>
        <strain evidence="2 3">68-887.2</strain>
    </source>
</reference>
<dbReference type="SUPFAM" id="SSF47616">
    <property type="entry name" value="GST C-terminal domain-like"/>
    <property type="match status" value="1"/>
</dbReference>
<dbReference type="STRING" id="71784.A0A1Y2BCL7"/>
<keyword evidence="3" id="KW-1185">Reference proteome</keyword>
<evidence type="ECO:0000259" key="1">
    <source>
        <dbReference type="PROSITE" id="PS50405"/>
    </source>
</evidence>
<dbReference type="GO" id="GO:0016740">
    <property type="term" value="F:transferase activity"/>
    <property type="evidence" value="ECO:0007669"/>
    <property type="project" value="UniProtKB-KW"/>
</dbReference>
<dbReference type="InterPro" id="IPR004046">
    <property type="entry name" value="GST_C"/>
</dbReference>
<dbReference type="EMBL" id="MCFC01000010">
    <property type="protein sequence ID" value="ORY32227.1"/>
    <property type="molecule type" value="Genomic_DNA"/>
</dbReference>
<dbReference type="Pfam" id="PF00043">
    <property type="entry name" value="GST_C"/>
    <property type="match status" value="1"/>
</dbReference>
<name>A0A1Y2BCL7_9TREE</name>
<evidence type="ECO:0000313" key="3">
    <source>
        <dbReference type="Proteomes" id="UP000193986"/>
    </source>
</evidence>
<dbReference type="FunCoup" id="A0A1Y2BCL7">
    <property type="interactions" value="133"/>
</dbReference>